<proteinExistence type="predicted"/>
<dbReference type="EMBL" id="CP138335">
    <property type="protein sequence ID" value="XBW08779.1"/>
    <property type="molecule type" value="Genomic_DNA"/>
</dbReference>
<evidence type="ECO:0000313" key="2">
    <source>
        <dbReference type="EMBL" id="XBW08779.1"/>
    </source>
</evidence>
<evidence type="ECO:0000256" key="1">
    <source>
        <dbReference type="SAM" id="MobiDB-lite"/>
    </source>
</evidence>
<reference evidence="2" key="1">
    <citation type="submission" date="2023-11" db="EMBL/GenBank/DDBJ databases">
        <title>Scrofimicrobium hongkongense sp. nov., isolated from a patient with peritonitis.</title>
        <authorList>
            <person name="Lao H.Y."/>
            <person name="Wong A.Y.P."/>
            <person name="Ng T.L."/>
            <person name="Wong R.Y.L."/>
            <person name="Yau M.C.Y."/>
            <person name="Lam J.Y.W."/>
            <person name="Siu G.K.H."/>
        </authorList>
    </citation>
    <scope>NUCLEOTIDE SEQUENCE</scope>
    <source>
        <strain evidence="2">R131</strain>
    </source>
</reference>
<dbReference type="AlphaFoldDB" id="A0AAU7VAP1"/>
<protein>
    <submittedName>
        <fullName evidence="2">Uncharacterized protein</fullName>
    </submittedName>
</protein>
<name>A0AAU7VAP1_9ACTO</name>
<dbReference type="RefSeq" id="WP_350258979.1">
    <property type="nucleotide sequence ID" value="NZ_CP138335.1"/>
</dbReference>
<sequence length="135" mass="15247">MLKAVGPESLDYVGELDNQKIAHRLVDSTSNLFLMLSVSVHPEATEERFAEVRDSASARHGKFRTRAIRELRQSFLTLSLDLASMQCDVAAFWKRPGYGEGDQEFSYVLTPDERSRTRKAKKSPGAPISFNDRLK</sequence>
<dbReference type="KEGG" id="sapp:SAC06_04280"/>
<accession>A0AAU7VAP1</accession>
<organism evidence="2">
    <name type="scientific">Scrofimicrobium appendicitidis</name>
    <dbReference type="NCBI Taxonomy" id="3079930"/>
    <lineage>
        <taxon>Bacteria</taxon>
        <taxon>Bacillati</taxon>
        <taxon>Actinomycetota</taxon>
        <taxon>Actinomycetes</taxon>
        <taxon>Actinomycetales</taxon>
        <taxon>Actinomycetaceae</taxon>
        <taxon>Scrofimicrobium</taxon>
    </lineage>
</organism>
<feature type="region of interest" description="Disordered" evidence="1">
    <location>
        <begin position="109"/>
        <end position="135"/>
    </location>
</feature>
<gene>
    <name evidence="2" type="ORF">SAC06_04280</name>
</gene>